<name>A0A0F9ASL8_9ZZZZ</name>
<protein>
    <submittedName>
        <fullName evidence="1">Uncharacterized protein</fullName>
    </submittedName>
</protein>
<dbReference type="AlphaFoldDB" id="A0A0F9ASL8"/>
<dbReference type="EMBL" id="LAZR01055978">
    <property type="protein sequence ID" value="KKK75181.1"/>
    <property type="molecule type" value="Genomic_DNA"/>
</dbReference>
<proteinExistence type="predicted"/>
<evidence type="ECO:0000313" key="1">
    <source>
        <dbReference type="EMBL" id="KKK75181.1"/>
    </source>
</evidence>
<organism evidence="1">
    <name type="scientific">marine sediment metagenome</name>
    <dbReference type="NCBI Taxonomy" id="412755"/>
    <lineage>
        <taxon>unclassified sequences</taxon>
        <taxon>metagenomes</taxon>
        <taxon>ecological metagenomes</taxon>
    </lineage>
</organism>
<sequence>CNSCIRLNELNIMFVEKGWVGEIFCMGTLFKISWKNGDHKESYEEKNELDKLEENIRLGTKEEMALCGQRKEALVPLIIKMPHQKEAIAYDKPFNAISLHNLVLDIYNNKVSKEKDLVRWFDNLDDSLKKPYENITY</sequence>
<accession>A0A0F9ASL8</accession>
<comment type="caution">
    <text evidence="1">The sequence shown here is derived from an EMBL/GenBank/DDBJ whole genome shotgun (WGS) entry which is preliminary data.</text>
</comment>
<reference evidence="1" key="1">
    <citation type="journal article" date="2015" name="Nature">
        <title>Complex archaea that bridge the gap between prokaryotes and eukaryotes.</title>
        <authorList>
            <person name="Spang A."/>
            <person name="Saw J.H."/>
            <person name="Jorgensen S.L."/>
            <person name="Zaremba-Niedzwiedzka K."/>
            <person name="Martijn J."/>
            <person name="Lind A.E."/>
            <person name="van Eijk R."/>
            <person name="Schleper C."/>
            <person name="Guy L."/>
            <person name="Ettema T.J."/>
        </authorList>
    </citation>
    <scope>NUCLEOTIDE SEQUENCE</scope>
</reference>
<gene>
    <name evidence="1" type="ORF">LCGC14_2876340</name>
</gene>
<feature type="non-terminal residue" evidence="1">
    <location>
        <position position="1"/>
    </location>
</feature>